<dbReference type="SUPFAM" id="SSF56935">
    <property type="entry name" value="Porins"/>
    <property type="match status" value="1"/>
</dbReference>
<accession>A0A1L3ZZW6</accession>
<dbReference type="KEGG" id="sphj:BSL82_14475"/>
<gene>
    <name evidence="2" type="ORF">BSL82_14475</name>
</gene>
<feature type="region of interest" description="Disordered" evidence="1">
    <location>
        <begin position="1"/>
        <end position="25"/>
    </location>
</feature>
<organism evidence="2 3">
    <name type="scientific">Tardibacter chloracetimidivorans</name>
    <dbReference type="NCBI Taxonomy" id="1921510"/>
    <lineage>
        <taxon>Bacteria</taxon>
        <taxon>Pseudomonadati</taxon>
        <taxon>Pseudomonadota</taxon>
        <taxon>Alphaproteobacteria</taxon>
        <taxon>Sphingomonadales</taxon>
        <taxon>Sphingomonadaceae</taxon>
        <taxon>Tardibacter</taxon>
    </lineage>
</organism>
<evidence type="ECO:0000256" key="1">
    <source>
        <dbReference type="SAM" id="MobiDB-lite"/>
    </source>
</evidence>
<dbReference type="AlphaFoldDB" id="A0A1L3ZZW6"/>
<evidence type="ECO:0000313" key="3">
    <source>
        <dbReference type="Proteomes" id="UP000182063"/>
    </source>
</evidence>
<reference evidence="3" key="1">
    <citation type="submission" date="2016-11" db="EMBL/GenBank/DDBJ databases">
        <title>Complete Genome Sequence of alachlor-degrading Sphingomonas sp. strain JJ-A5.</title>
        <authorList>
            <person name="Lee H."/>
            <person name="Ka J.-O."/>
        </authorList>
    </citation>
    <scope>NUCLEOTIDE SEQUENCE [LARGE SCALE GENOMIC DNA]</scope>
    <source>
        <strain evidence="3">JJ-A5</strain>
    </source>
</reference>
<dbReference type="EMBL" id="CP018221">
    <property type="protein sequence ID" value="API61181.1"/>
    <property type="molecule type" value="Genomic_DNA"/>
</dbReference>
<evidence type="ECO:0008006" key="4">
    <source>
        <dbReference type="Google" id="ProtNLM"/>
    </source>
</evidence>
<dbReference type="STRING" id="1921510.BSL82_14475"/>
<keyword evidence="3" id="KW-1185">Reference proteome</keyword>
<proteinExistence type="predicted"/>
<dbReference type="Proteomes" id="UP000182063">
    <property type="component" value="Chromosome"/>
</dbReference>
<evidence type="ECO:0000313" key="2">
    <source>
        <dbReference type="EMBL" id="API61181.1"/>
    </source>
</evidence>
<sequence length="382" mass="41431">MHGSDSTAPWQPGSGTSRQPGFEPMTGAHIISGDWMLMAHGYAWGVYSDQGGPRGSEKAFVQSMAMLDASRPLGDGAGLQLRAMASLDPLMGKRGYPILFASGETANGEPLIDRQHPHDFLMEMSARLDFDLGGNASAFLYGGLPGEPAIGPAAFMHRGSARFNPEAPVTHHWFDSTHITFGVLTAGIGTDHWQVEASAFNGTEPNEERWGIDTPRLDSWAVRASWTPSPHWSAQISYAGIKEPEALHPGEDVGRLTASISYASSRLSVTGAYARKDLKPGPVLDAWLIEANWKAAERHNIFARAERVENNELFDHHSPLHGVPLTVSKLSLGYAWQLPLGGEWNLALGGLVSAYDKPARIDFAYGDDPRSFMLFAKLSLGD</sequence>
<name>A0A1L3ZZW6_9SPHN</name>
<feature type="compositionally biased region" description="Polar residues" evidence="1">
    <location>
        <begin position="1"/>
        <end position="19"/>
    </location>
</feature>
<dbReference type="OrthoDB" id="5490906at2"/>
<protein>
    <recommendedName>
        <fullName evidence="4">TonB-dependent receptor-like beta-barrel domain-containing protein</fullName>
    </recommendedName>
</protein>